<gene>
    <name evidence="4" type="ORF">GCM10023258_19050</name>
</gene>
<proteinExistence type="inferred from homology"/>
<organism evidence="4 5">
    <name type="scientific">Terrabacter aeriphilus</name>
    <dbReference type="NCBI Taxonomy" id="515662"/>
    <lineage>
        <taxon>Bacteria</taxon>
        <taxon>Bacillati</taxon>
        <taxon>Actinomycetota</taxon>
        <taxon>Actinomycetes</taxon>
        <taxon>Micrococcales</taxon>
        <taxon>Intrasporangiaceae</taxon>
        <taxon>Terrabacter</taxon>
    </lineage>
</organism>
<dbReference type="InterPro" id="IPR050256">
    <property type="entry name" value="Glycosyltransferase_2"/>
</dbReference>
<evidence type="ECO:0000256" key="1">
    <source>
        <dbReference type="ARBA" id="ARBA00006739"/>
    </source>
</evidence>
<sequence>MSAPPRTHESPAPVDEPGPLTVPSSREAAGAWVDVVLPCLDEAGALAAVIAGLPSRCRAVVVDNGSNDGSAELAAGLGATVVREPRRGYGAAVHAGLLASTAELVAVCDADGSVDLADVARLAEPVVDGRWDLTVARRRPAPGAWPAHARLANRALALGLRARTGLVLADLGPLRVARREGLLALRLADRRSGYPLETVLRAHAAGWRIGQLDVAYAPRVGRSKVTGTLRGTVQAARDMSRLLGETR</sequence>
<evidence type="ECO:0000256" key="2">
    <source>
        <dbReference type="SAM" id="MobiDB-lite"/>
    </source>
</evidence>
<dbReference type="Proteomes" id="UP001500427">
    <property type="component" value="Unassembled WGS sequence"/>
</dbReference>
<comment type="caution">
    <text evidence="4">The sequence shown here is derived from an EMBL/GenBank/DDBJ whole genome shotgun (WGS) entry which is preliminary data.</text>
</comment>
<feature type="region of interest" description="Disordered" evidence="2">
    <location>
        <begin position="1"/>
        <end position="25"/>
    </location>
</feature>
<dbReference type="InterPro" id="IPR001173">
    <property type="entry name" value="Glyco_trans_2-like"/>
</dbReference>
<dbReference type="CDD" id="cd04179">
    <property type="entry name" value="DPM_DPG-synthase_like"/>
    <property type="match status" value="1"/>
</dbReference>
<evidence type="ECO:0000313" key="4">
    <source>
        <dbReference type="EMBL" id="GAA5025828.1"/>
    </source>
</evidence>
<dbReference type="PANTHER" id="PTHR48090:SF7">
    <property type="entry name" value="RFBJ PROTEIN"/>
    <property type="match status" value="1"/>
</dbReference>
<protein>
    <submittedName>
        <fullName evidence="4">Glycosyltransferase family 2 protein</fullName>
    </submittedName>
</protein>
<dbReference type="Gene3D" id="3.90.550.10">
    <property type="entry name" value="Spore Coat Polysaccharide Biosynthesis Protein SpsA, Chain A"/>
    <property type="match status" value="1"/>
</dbReference>
<reference evidence="5" key="1">
    <citation type="journal article" date="2019" name="Int. J. Syst. Evol. Microbiol.">
        <title>The Global Catalogue of Microorganisms (GCM) 10K type strain sequencing project: providing services to taxonomists for standard genome sequencing and annotation.</title>
        <authorList>
            <consortium name="The Broad Institute Genomics Platform"/>
            <consortium name="The Broad Institute Genome Sequencing Center for Infectious Disease"/>
            <person name="Wu L."/>
            <person name="Ma J."/>
        </authorList>
    </citation>
    <scope>NUCLEOTIDE SEQUENCE [LARGE SCALE GENOMIC DNA]</scope>
    <source>
        <strain evidence="5">JCM 17687</strain>
    </source>
</reference>
<dbReference type="SUPFAM" id="SSF53448">
    <property type="entry name" value="Nucleotide-diphospho-sugar transferases"/>
    <property type="match status" value="1"/>
</dbReference>
<evidence type="ECO:0000259" key="3">
    <source>
        <dbReference type="Pfam" id="PF00535"/>
    </source>
</evidence>
<feature type="domain" description="Glycosyltransferase 2-like" evidence="3">
    <location>
        <begin position="35"/>
        <end position="147"/>
    </location>
</feature>
<name>A0ABP9JCB1_9MICO</name>
<dbReference type="RefSeq" id="WP_345507237.1">
    <property type="nucleotide sequence ID" value="NZ_BAABIW010000014.1"/>
</dbReference>
<evidence type="ECO:0000313" key="5">
    <source>
        <dbReference type="Proteomes" id="UP001500427"/>
    </source>
</evidence>
<dbReference type="InterPro" id="IPR029044">
    <property type="entry name" value="Nucleotide-diphossugar_trans"/>
</dbReference>
<dbReference type="Pfam" id="PF00535">
    <property type="entry name" value="Glycos_transf_2"/>
    <property type="match status" value="1"/>
</dbReference>
<dbReference type="PANTHER" id="PTHR48090">
    <property type="entry name" value="UNDECAPRENYL-PHOSPHATE 4-DEOXY-4-FORMAMIDO-L-ARABINOSE TRANSFERASE-RELATED"/>
    <property type="match status" value="1"/>
</dbReference>
<comment type="similarity">
    <text evidence="1">Belongs to the glycosyltransferase 2 family.</text>
</comment>
<accession>A0ABP9JCB1</accession>
<keyword evidence="5" id="KW-1185">Reference proteome</keyword>
<dbReference type="EMBL" id="BAABIW010000014">
    <property type="protein sequence ID" value="GAA5025828.1"/>
    <property type="molecule type" value="Genomic_DNA"/>
</dbReference>